<dbReference type="SUPFAM" id="SSF55073">
    <property type="entry name" value="Nucleotide cyclase"/>
    <property type="match status" value="1"/>
</dbReference>
<feature type="domain" description="PAS" evidence="2">
    <location>
        <begin position="1"/>
        <end position="43"/>
    </location>
</feature>
<name>A0ABV6FGW6_9BURK</name>
<evidence type="ECO:0000313" key="6">
    <source>
        <dbReference type="EMBL" id="MFC0252778.1"/>
    </source>
</evidence>
<keyword evidence="7" id="KW-1185">Reference proteome</keyword>
<dbReference type="RefSeq" id="WP_379679606.1">
    <property type="nucleotide sequence ID" value="NZ_JBHLWP010000011.1"/>
</dbReference>
<dbReference type="Pfam" id="PF00563">
    <property type="entry name" value="EAL"/>
    <property type="match status" value="1"/>
</dbReference>
<dbReference type="InterPro" id="IPR052155">
    <property type="entry name" value="Biofilm_reg_signaling"/>
</dbReference>
<reference evidence="6 7" key="1">
    <citation type="submission" date="2024-09" db="EMBL/GenBank/DDBJ databases">
        <authorList>
            <person name="Sun Q."/>
            <person name="Mori K."/>
        </authorList>
    </citation>
    <scope>NUCLEOTIDE SEQUENCE [LARGE SCALE GENOMIC DNA]</scope>
    <source>
        <strain evidence="6 7">CCM 7792</strain>
    </source>
</reference>
<dbReference type="Pfam" id="PF08448">
    <property type="entry name" value="PAS_4"/>
    <property type="match status" value="1"/>
</dbReference>
<dbReference type="Pfam" id="PF00990">
    <property type="entry name" value="GGDEF"/>
    <property type="match status" value="1"/>
</dbReference>
<evidence type="ECO:0000259" key="3">
    <source>
        <dbReference type="PROSITE" id="PS50113"/>
    </source>
</evidence>
<evidence type="ECO:0000259" key="5">
    <source>
        <dbReference type="PROSITE" id="PS50887"/>
    </source>
</evidence>
<dbReference type="PANTHER" id="PTHR44757:SF2">
    <property type="entry name" value="BIOFILM ARCHITECTURE MAINTENANCE PROTEIN MBAA"/>
    <property type="match status" value="1"/>
</dbReference>
<dbReference type="PROSITE" id="PS50113">
    <property type="entry name" value="PAC"/>
    <property type="match status" value="1"/>
</dbReference>
<dbReference type="InterPro" id="IPR000160">
    <property type="entry name" value="GGDEF_dom"/>
</dbReference>
<dbReference type="InterPro" id="IPR000700">
    <property type="entry name" value="PAS-assoc_C"/>
</dbReference>
<evidence type="ECO:0000259" key="2">
    <source>
        <dbReference type="PROSITE" id="PS50112"/>
    </source>
</evidence>
<dbReference type="CDD" id="cd00130">
    <property type="entry name" value="PAS"/>
    <property type="match status" value="3"/>
</dbReference>
<dbReference type="CDD" id="cd01948">
    <property type="entry name" value="EAL"/>
    <property type="match status" value="1"/>
</dbReference>
<dbReference type="Gene3D" id="3.30.450.20">
    <property type="entry name" value="PAS domain"/>
    <property type="match status" value="3"/>
</dbReference>
<dbReference type="SMART" id="SM00086">
    <property type="entry name" value="PAC"/>
    <property type="match status" value="1"/>
</dbReference>
<dbReference type="PROSITE" id="PS50883">
    <property type="entry name" value="EAL"/>
    <property type="match status" value="1"/>
</dbReference>
<dbReference type="SMART" id="SM00052">
    <property type="entry name" value="EAL"/>
    <property type="match status" value="1"/>
</dbReference>
<protein>
    <submittedName>
        <fullName evidence="6">EAL domain-containing protein</fullName>
    </submittedName>
</protein>
<evidence type="ECO:0000256" key="1">
    <source>
        <dbReference type="SAM" id="MobiDB-lite"/>
    </source>
</evidence>
<accession>A0ABV6FGW6</accession>
<dbReference type="PANTHER" id="PTHR44757">
    <property type="entry name" value="DIGUANYLATE CYCLASE DGCP"/>
    <property type="match status" value="1"/>
</dbReference>
<feature type="domain" description="PAS" evidence="2">
    <location>
        <begin position="237"/>
        <end position="280"/>
    </location>
</feature>
<dbReference type="InterPro" id="IPR013767">
    <property type="entry name" value="PAS_fold"/>
</dbReference>
<dbReference type="InterPro" id="IPR035919">
    <property type="entry name" value="EAL_sf"/>
</dbReference>
<dbReference type="Pfam" id="PF13426">
    <property type="entry name" value="PAS_9"/>
    <property type="match status" value="1"/>
</dbReference>
<evidence type="ECO:0000259" key="4">
    <source>
        <dbReference type="PROSITE" id="PS50883"/>
    </source>
</evidence>
<feature type="domain" description="GGDEF" evidence="5">
    <location>
        <begin position="392"/>
        <end position="524"/>
    </location>
</feature>
<dbReference type="CDD" id="cd01949">
    <property type="entry name" value="GGDEF"/>
    <property type="match status" value="1"/>
</dbReference>
<gene>
    <name evidence="6" type="ORF">ACFFJK_12845</name>
</gene>
<dbReference type="EMBL" id="JBHLWP010000011">
    <property type="protein sequence ID" value="MFC0252778.1"/>
    <property type="molecule type" value="Genomic_DNA"/>
</dbReference>
<dbReference type="InterPro" id="IPR035965">
    <property type="entry name" value="PAS-like_dom_sf"/>
</dbReference>
<dbReference type="InterPro" id="IPR000014">
    <property type="entry name" value="PAS"/>
</dbReference>
<dbReference type="Gene3D" id="3.30.70.270">
    <property type="match status" value="1"/>
</dbReference>
<dbReference type="SMART" id="SM00267">
    <property type="entry name" value="GGDEF"/>
    <property type="match status" value="1"/>
</dbReference>
<dbReference type="Pfam" id="PF00989">
    <property type="entry name" value="PAS"/>
    <property type="match status" value="1"/>
</dbReference>
<organism evidence="6 7">
    <name type="scientific">Massilia consociata</name>
    <dbReference type="NCBI Taxonomy" id="760117"/>
    <lineage>
        <taxon>Bacteria</taxon>
        <taxon>Pseudomonadati</taxon>
        <taxon>Pseudomonadota</taxon>
        <taxon>Betaproteobacteria</taxon>
        <taxon>Burkholderiales</taxon>
        <taxon>Oxalobacteraceae</taxon>
        <taxon>Telluria group</taxon>
        <taxon>Massilia</taxon>
    </lineage>
</organism>
<sequence>MSLIEASTQVTFLTDDEGNVVTWNPACSTMFGWTPEQAPGRHLDALLAGDAHWPALASSGGARVRMRFAGGREGKATLLLIRQYDARGEPHGWSATVSVSPADSTSEPERVGNTPLAEVVDLLPGTFYAINREGRFVLWNHNLERMTELTPDELAAAHVMDMFEPRERPLAMENFRRVFEQGAEVSMEMHYVSRSGRETPILVGGARVACDGDQYLFGMGISIAKRREKERQLLLSERALHAASNGIVITRCAGRDNIIEYVNPAFERIAGYPAAEAIGRDPRFMAAPNFDTHERSQVRLAIAERRAVNVVFRNQRKNGELFWNDLSITPVRDEYGEVTHFIGILQDVTATKQRTDHLEHEINHDPLTGLANRTLLWDRLDHAVHLALRHKSMVATVLIDLDNFKTINDTFGHEAGDVVLKVVARRLQSAVRESDTVARMSGDEFVLVLVDQPSLRFTLRMVERLRRSLTMPVAFGGNEIPIGASLGVAIFPADGKTSAELVRAADMAMYHAKGNGGGVHFFSPEMRSANERRAALANSIRAALDHDELFLLFQPRMDARSGKVRGFEALLRWRHPEHGVMLPAAFLAEAEETGQMVEIGNWVLDQACAFLQQLRQLGYSSLPVSVNVSHREYSQHGFIAGLAVRMQRYGLPPGALEIEIPEADLIRNPGLGRDLSAQLAEVGVALSIDEFGKGISDLAFLQQLSVRQVKLSKAAVRDIAADGSSGRGSLLAKTLIDIGHNLDLAVVGEAVETEAQVAFLTSHGCDQLQGQWFSEPLQPDAVREMLDQRRQA</sequence>
<feature type="domain" description="EAL" evidence="4">
    <location>
        <begin position="533"/>
        <end position="790"/>
    </location>
</feature>
<dbReference type="NCBIfam" id="TIGR00254">
    <property type="entry name" value="GGDEF"/>
    <property type="match status" value="1"/>
</dbReference>
<dbReference type="SUPFAM" id="SSF141868">
    <property type="entry name" value="EAL domain-like"/>
    <property type="match status" value="1"/>
</dbReference>
<dbReference type="SUPFAM" id="SSF55785">
    <property type="entry name" value="PYP-like sensor domain (PAS domain)"/>
    <property type="match status" value="3"/>
</dbReference>
<feature type="compositionally biased region" description="Polar residues" evidence="1">
    <location>
        <begin position="95"/>
        <end position="105"/>
    </location>
</feature>
<feature type="domain" description="PAC" evidence="3">
    <location>
        <begin position="306"/>
        <end position="360"/>
    </location>
</feature>
<dbReference type="PROSITE" id="PS50112">
    <property type="entry name" value="PAS"/>
    <property type="match status" value="3"/>
</dbReference>
<dbReference type="InterPro" id="IPR001610">
    <property type="entry name" value="PAC"/>
</dbReference>
<dbReference type="NCBIfam" id="TIGR00229">
    <property type="entry name" value="sensory_box"/>
    <property type="match status" value="3"/>
</dbReference>
<feature type="domain" description="PAS" evidence="2">
    <location>
        <begin position="112"/>
        <end position="182"/>
    </location>
</feature>
<dbReference type="InterPro" id="IPR001633">
    <property type="entry name" value="EAL_dom"/>
</dbReference>
<feature type="region of interest" description="Disordered" evidence="1">
    <location>
        <begin position="92"/>
        <end position="111"/>
    </location>
</feature>
<comment type="caution">
    <text evidence="6">The sequence shown here is derived from an EMBL/GenBank/DDBJ whole genome shotgun (WGS) entry which is preliminary data.</text>
</comment>
<dbReference type="SMART" id="SM00091">
    <property type="entry name" value="PAS"/>
    <property type="match status" value="3"/>
</dbReference>
<dbReference type="InterPro" id="IPR043128">
    <property type="entry name" value="Rev_trsase/Diguanyl_cyclase"/>
</dbReference>
<dbReference type="InterPro" id="IPR029787">
    <property type="entry name" value="Nucleotide_cyclase"/>
</dbReference>
<dbReference type="Gene3D" id="3.20.20.450">
    <property type="entry name" value="EAL domain"/>
    <property type="match status" value="1"/>
</dbReference>
<dbReference type="PROSITE" id="PS50887">
    <property type="entry name" value="GGDEF"/>
    <property type="match status" value="1"/>
</dbReference>
<proteinExistence type="predicted"/>
<evidence type="ECO:0000313" key="7">
    <source>
        <dbReference type="Proteomes" id="UP001589773"/>
    </source>
</evidence>
<dbReference type="Proteomes" id="UP001589773">
    <property type="component" value="Unassembled WGS sequence"/>
</dbReference>
<dbReference type="InterPro" id="IPR013656">
    <property type="entry name" value="PAS_4"/>
</dbReference>